<protein>
    <submittedName>
        <fullName evidence="1">Uncharacterized protein</fullName>
    </submittedName>
</protein>
<feature type="non-terminal residue" evidence="1">
    <location>
        <position position="1"/>
    </location>
</feature>
<evidence type="ECO:0000313" key="1">
    <source>
        <dbReference type="EMBL" id="JAP94080.1"/>
    </source>
</evidence>
<accession>A0A146KB76</accession>
<dbReference type="AlphaFoldDB" id="A0A146KB76"/>
<reference evidence="1" key="1">
    <citation type="submission" date="2015-07" db="EMBL/GenBank/DDBJ databases">
        <title>Adaptation to a free-living lifestyle via gene acquisitions in the diplomonad Trepomonas sp. PC1.</title>
        <authorList>
            <person name="Xu F."/>
            <person name="Jerlstrom-Hultqvist J."/>
            <person name="Kolisko M."/>
            <person name="Simpson A.G.B."/>
            <person name="Roger A.J."/>
            <person name="Svard S.G."/>
            <person name="Andersson J.O."/>
        </authorList>
    </citation>
    <scope>NUCLEOTIDE SEQUENCE</scope>
    <source>
        <strain evidence="1">PC1</strain>
    </source>
</reference>
<proteinExistence type="predicted"/>
<feature type="non-terminal residue" evidence="1">
    <location>
        <position position="270"/>
    </location>
</feature>
<sequence length="270" mass="31269">SFNKCRYFKLENQSFLIDNFTKIEIKEVQSTIIINNESNIKLYNVQYENTNESLIFKRSETYCANMQLQLNITSQNLTVDADYLSPLRLSIQYKQFEDLKIMTPHFAGYHHISRSMINFLNINTESSISISNSQINETELYNAQSIEILNSTIKQQDIIAGGSYRYVQLDEQPIKLNLHINSAGLHEKHRICLPRKAITGQCIQTQNKYWTGNVGVRYYNDQVLVEEISKEVYKPKTVLYGISIGEITKVCVDSQIWTEIPAIKTFNRAE</sequence>
<name>A0A146KB76_9EUKA</name>
<organism evidence="1">
    <name type="scientific">Trepomonas sp. PC1</name>
    <dbReference type="NCBI Taxonomy" id="1076344"/>
    <lineage>
        <taxon>Eukaryota</taxon>
        <taxon>Metamonada</taxon>
        <taxon>Diplomonadida</taxon>
        <taxon>Hexamitidae</taxon>
        <taxon>Hexamitinae</taxon>
        <taxon>Trepomonas</taxon>
    </lineage>
</organism>
<gene>
    <name evidence="1" type="ORF">TPC1_13391</name>
</gene>
<dbReference type="EMBL" id="GDID01002526">
    <property type="protein sequence ID" value="JAP94080.1"/>
    <property type="molecule type" value="Transcribed_RNA"/>
</dbReference>